<accession>A0A518BUL3</accession>
<evidence type="ECO:0000313" key="5">
    <source>
        <dbReference type="Proteomes" id="UP000320386"/>
    </source>
</evidence>
<dbReference type="InterPro" id="IPR011453">
    <property type="entry name" value="DUF1559"/>
</dbReference>
<dbReference type="GO" id="GO:0015628">
    <property type="term" value="P:protein secretion by the type II secretion system"/>
    <property type="evidence" value="ECO:0007669"/>
    <property type="project" value="InterPro"/>
</dbReference>
<proteinExistence type="predicted"/>
<dbReference type="EMBL" id="CP036280">
    <property type="protein sequence ID" value="QDU70641.1"/>
    <property type="molecule type" value="Genomic_DNA"/>
</dbReference>
<protein>
    <recommendedName>
        <fullName evidence="3">DUF1559 domain-containing protein</fullName>
    </recommendedName>
</protein>
<dbReference type="PRINTS" id="PR00813">
    <property type="entry name" value="BCTERIALGSPG"/>
</dbReference>
<name>A0A518BUL3_9BACT</name>
<keyword evidence="1" id="KW-0488">Methylation</keyword>
<organism evidence="4 5">
    <name type="scientific">Mucisphaera calidilacus</name>
    <dbReference type="NCBI Taxonomy" id="2527982"/>
    <lineage>
        <taxon>Bacteria</taxon>
        <taxon>Pseudomonadati</taxon>
        <taxon>Planctomycetota</taxon>
        <taxon>Phycisphaerae</taxon>
        <taxon>Phycisphaerales</taxon>
        <taxon>Phycisphaeraceae</taxon>
        <taxon>Mucisphaera</taxon>
    </lineage>
</organism>
<evidence type="ECO:0000256" key="1">
    <source>
        <dbReference type="ARBA" id="ARBA00022481"/>
    </source>
</evidence>
<dbReference type="Proteomes" id="UP000320386">
    <property type="component" value="Chromosome"/>
</dbReference>
<dbReference type="SUPFAM" id="SSF54523">
    <property type="entry name" value="Pili subunits"/>
    <property type="match status" value="1"/>
</dbReference>
<dbReference type="Pfam" id="PF07963">
    <property type="entry name" value="N_methyl"/>
    <property type="match status" value="1"/>
</dbReference>
<dbReference type="InterPro" id="IPR012902">
    <property type="entry name" value="N_methyl_site"/>
</dbReference>
<feature type="domain" description="DUF1559" evidence="3">
    <location>
        <begin position="32"/>
        <end position="79"/>
    </location>
</feature>
<gene>
    <name evidence="4" type="ORF">Pan265_04710</name>
</gene>
<dbReference type="InterPro" id="IPR045584">
    <property type="entry name" value="Pilin-like"/>
</dbReference>
<dbReference type="NCBIfam" id="TIGR02532">
    <property type="entry name" value="IV_pilin_GFxxxE"/>
    <property type="match status" value="1"/>
</dbReference>
<feature type="region of interest" description="Disordered" evidence="2">
    <location>
        <begin position="237"/>
        <end position="280"/>
    </location>
</feature>
<dbReference type="InterPro" id="IPR000983">
    <property type="entry name" value="Bac_GSPG_pilin"/>
</dbReference>
<dbReference type="Gene3D" id="3.30.700.10">
    <property type="entry name" value="Glycoprotein, Type 4 Pilin"/>
    <property type="match status" value="1"/>
</dbReference>
<reference evidence="4 5" key="1">
    <citation type="submission" date="2019-02" db="EMBL/GenBank/DDBJ databases">
        <title>Deep-cultivation of Planctomycetes and their phenomic and genomic characterization uncovers novel biology.</title>
        <authorList>
            <person name="Wiegand S."/>
            <person name="Jogler M."/>
            <person name="Boedeker C."/>
            <person name="Pinto D."/>
            <person name="Vollmers J."/>
            <person name="Rivas-Marin E."/>
            <person name="Kohn T."/>
            <person name="Peeters S.H."/>
            <person name="Heuer A."/>
            <person name="Rast P."/>
            <person name="Oberbeckmann S."/>
            <person name="Bunk B."/>
            <person name="Jeske O."/>
            <person name="Meyerdierks A."/>
            <person name="Storesund J.E."/>
            <person name="Kallscheuer N."/>
            <person name="Luecker S."/>
            <person name="Lage O.M."/>
            <person name="Pohl T."/>
            <person name="Merkel B.J."/>
            <person name="Hornburger P."/>
            <person name="Mueller R.-W."/>
            <person name="Bruemmer F."/>
            <person name="Labrenz M."/>
            <person name="Spormann A.M."/>
            <person name="Op den Camp H."/>
            <person name="Overmann J."/>
            <person name="Amann R."/>
            <person name="Jetten M.S.M."/>
            <person name="Mascher T."/>
            <person name="Medema M.H."/>
            <person name="Devos D.P."/>
            <person name="Kaster A.-K."/>
            <person name="Ovreas L."/>
            <person name="Rohde M."/>
            <person name="Galperin M.Y."/>
            <person name="Jogler C."/>
        </authorList>
    </citation>
    <scope>NUCLEOTIDE SEQUENCE [LARGE SCALE GENOMIC DNA]</scope>
    <source>
        <strain evidence="4 5">Pan265</strain>
    </source>
</reference>
<dbReference type="Pfam" id="PF07596">
    <property type="entry name" value="SBP_bac_10"/>
    <property type="match status" value="1"/>
</dbReference>
<feature type="compositionally biased region" description="Gly residues" evidence="2">
    <location>
        <begin position="246"/>
        <end position="265"/>
    </location>
</feature>
<dbReference type="GO" id="GO:0015627">
    <property type="term" value="C:type II protein secretion system complex"/>
    <property type="evidence" value="ECO:0007669"/>
    <property type="project" value="InterPro"/>
</dbReference>
<evidence type="ECO:0000259" key="3">
    <source>
        <dbReference type="Pfam" id="PF07596"/>
    </source>
</evidence>
<sequence>MRPRQAFTLIELLVVVSIIALLIGILLPSLAAARASAKQTQCMSNLRQIGIALASYEVSEKAYPAIWTHNVPTGWKSRIDTYLSAQALELDETVMQCPAVDHDELYNAPSDVERGFIAASYGLNGALQLPQWSYKSAVVPNPAQIVLAGEQPVEILEAIITADGYGVLATPIITGWFASPNHRADRAVRHLPDDACLFVFVDGHVDWLNLRQQRRDAGHWYWWPEEQNIEIEGEIDDLLPDLPDNGNGGEQGGGSGGSGGSGGGNSPFPNTSPNIPGCGC</sequence>
<keyword evidence="5" id="KW-1185">Reference proteome</keyword>
<dbReference type="RefSeq" id="WP_236254595.1">
    <property type="nucleotide sequence ID" value="NZ_CP036280.1"/>
</dbReference>
<dbReference type="PANTHER" id="PTHR30093">
    <property type="entry name" value="GENERAL SECRETION PATHWAY PROTEIN G"/>
    <property type="match status" value="1"/>
</dbReference>
<dbReference type="KEGG" id="mcad:Pan265_04710"/>
<dbReference type="AlphaFoldDB" id="A0A518BUL3"/>
<evidence type="ECO:0000256" key="2">
    <source>
        <dbReference type="SAM" id="MobiDB-lite"/>
    </source>
</evidence>
<evidence type="ECO:0000313" key="4">
    <source>
        <dbReference type="EMBL" id="QDU70641.1"/>
    </source>
</evidence>